<name>A0ACB9DEI6_9ASTR</name>
<protein>
    <submittedName>
        <fullName evidence="1">Uncharacterized protein</fullName>
    </submittedName>
</protein>
<reference evidence="1 2" key="2">
    <citation type="journal article" date="2022" name="Mol. Ecol. Resour.">
        <title>The genomes of chicory, endive, great burdock and yacon provide insights into Asteraceae paleo-polyploidization history and plant inulin production.</title>
        <authorList>
            <person name="Fan W."/>
            <person name="Wang S."/>
            <person name="Wang H."/>
            <person name="Wang A."/>
            <person name="Jiang F."/>
            <person name="Liu H."/>
            <person name="Zhao H."/>
            <person name="Xu D."/>
            <person name="Zhang Y."/>
        </authorList>
    </citation>
    <scope>NUCLEOTIDE SEQUENCE [LARGE SCALE GENOMIC DNA]</scope>
    <source>
        <strain evidence="2">cv. Yunnan</strain>
        <tissue evidence="1">Leaves</tissue>
    </source>
</reference>
<proteinExistence type="predicted"/>
<sequence length="148" mass="16515">MSMIEDDRVNEYEVWQGLANLYSSLARWKDAEICLGKAREIIECSSETLHTEDEALATYVNSLLVEANYVSSKISIGAIMSDGGLPMLPVARTMLSDALRLEPTNRMAWLYMGFVHKLVGRLSDSIDSFQAASMLEESDPIETFNSIL</sequence>
<accession>A0ACB9DEI6</accession>
<evidence type="ECO:0000313" key="2">
    <source>
        <dbReference type="Proteomes" id="UP001056120"/>
    </source>
</evidence>
<dbReference type="Proteomes" id="UP001056120">
    <property type="component" value="Linkage Group LG19"/>
</dbReference>
<keyword evidence="2" id="KW-1185">Reference proteome</keyword>
<organism evidence="1 2">
    <name type="scientific">Smallanthus sonchifolius</name>
    <dbReference type="NCBI Taxonomy" id="185202"/>
    <lineage>
        <taxon>Eukaryota</taxon>
        <taxon>Viridiplantae</taxon>
        <taxon>Streptophyta</taxon>
        <taxon>Embryophyta</taxon>
        <taxon>Tracheophyta</taxon>
        <taxon>Spermatophyta</taxon>
        <taxon>Magnoliopsida</taxon>
        <taxon>eudicotyledons</taxon>
        <taxon>Gunneridae</taxon>
        <taxon>Pentapetalae</taxon>
        <taxon>asterids</taxon>
        <taxon>campanulids</taxon>
        <taxon>Asterales</taxon>
        <taxon>Asteraceae</taxon>
        <taxon>Asteroideae</taxon>
        <taxon>Heliantheae alliance</taxon>
        <taxon>Millerieae</taxon>
        <taxon>Smallanthus</taxon>
    </lineage>
</organism>
<comment type="caution">
    <text evidence="1">The sequence shown here is derived from an EMBL/GenBank/DDBJ whole genome shotgun (WGS) entry which is preliminary data.</text>
</comment>
<reference evidence="2" key="1">
    <citation type="journal article" date="2022" name="Mol. Ecol. Resour.">
        <title>The genomes of chicory, endive, great burdock and yacon provide insights into Asteraceae palaeo-polyploidization history and plant inulin production.</title>
        <authorList>
            <person name="Fan W."/>
            <person name="Wang S."/>
            <person name="Wang H."/>
            <person name="Wang A."/>
            <person name="Jiang F."/>
            <person name="Liu H."/>
            <person name="Zhao H."/>
            <person name="Xu D."/>
            <person name="Zhang Y."/>
        </authorList>
    </citation>
    <scope>NUCLEOTIDE SEQUENCE [LARGE SCALE GENOMIC DNA]</scope>
    <source>
        <strain evidence="2">cv. Yunnan</strain>
    </source>
</reference>
<dbReference type="EMBL" id="CM042036">
    <property type="protein sequence ID" value="KAI3744835.1"/>
    <property type="molecule type" value="Genomic_DNA"/>
</dbReference>
<gene>
    <name evidence="1" type="ORF">L1987_57928</name>
</gene>
<evidence type="ECO:0000313" key="1">
    <source>
        <dbReference type="EMBL" id="KAI3744835.1"/>
    </source>
</evidence>